<organism evidence="2 3">
    <name type="scientific">Acanthamoeba castellanii (strain ATCC 30010 / Neff)</name>
    <dbReference type="NCBI Taxonomy" id="1257118"/>
    <lineage>
        <taxon>Eukaryota</taxon>
        <taxon>Amoebozoa</taxon>
        <taxon>Discosea</taxon>
        <taxon>Longamoebia</taxon>
        <taxon>Centramoebida</taxon>
        <taxon>Acanthamoebidae</taxon>
        <taxon>Acanthamoeba</taxon>
    </lineage>
</organism>
<dbReference type="GeneID" id="14913955"/>
<accession>L8GMU1</accession>
<reference evidence="2 3" key="1">
    <citation type="journal article" date="2013" name="Genome Biol.">
        <title>Genome of Acanthamoeba castellanii highlights extensive lateral gene transfer and early evolution of tyrosine kinase signaling.</title>
        <authorList>
            <person name="Clarke M."/>
            <person name="Lohan A.J."/>
            <person name="Liu B."/>
            <person name="Lagkouvardos I."/>
            <person name="Roy S."/>
            <person name="Zafar N."/>
            <person name="Bertelli C."/>
            <person name="Schilde C."/>
            <person name="Kianianmomeni A."/>
            <person name="Burglin T.R."/>
            <person name="Frech C."/>
            <person name="Turcotte B."/>
            <person name="Kopec K.O."/>
            <person name="Synnott J.M."/>
            <person name="Choo C."/>
            <person name="Paponov I."/>
            <person name="Finkler A."/>
            <person name="Soon Heng Tan C."/>
            <person name="Hutchins A.P."/>
            <person name="Weinmeier T."/>
            <person name="Rattei T."/>
            <person name="Chu J.S."/>
            <person name="Gimenez G."/>
            <person name="Irimia M."/>
            <person name="Rigden D.J."/>
            <person name="Fitzpatrick D.A."/>
            <person name="Lorenzo-Morales J."/>
            <person name="Bateman A."/>
            <person name="Chiu C.H."/>
            <person name="Tang P."/>
            <person name="Hegemann P."/>
            <person name="Fromm H."/>
            <person name="Raoult D."/>
            <person name="Greub G."/>
            <person name="Miranda-Saavedra D."/>
            <person name="Chen N."/>
            <person name="Nash P."/>
            <person name="Ginger M.L."/>
            <person name="Horn M."/>
            <person name="Schaap P."/>
            <person name="Caler L."/>
            <person name="Loftus B."/>
        </authorList>
    </citation>
    <scope>NUCLEOTIDE SEQUENCE [LARGE SCALE GENOMIC DNA]</scope>
    <source>
        <strain evidence="2 3">Neff</strain>
    </source>
</reference>
<protein>
    <submittedName>
        <fullName evidence="2">Uncharacterized protein</fullName>
    </submittedName>
</protein>
<dbReference type="AlphaFoldDB" id="L8GMU1"/>
<name>L8GMU1_ACACF</name>
<proteinExistence type="predicted"/>
<gene>
    <name evidence="2" type="ORF">ACA1_247690</name>
</gene>
<dbReference type="EMBL" id="KB008093">
    <property type="protein sequence ID" value="ELR13541.1"/>
    <property type="molecule type" value="Genomic_DNA"/>
</dbReference>
<dbReference type="Proteomes" id="UP000011083">
    <property type="component" value="Unassembled WGS sequence"/>
</dbReference>
<dbReference type="RefSeq" id="XP_004335554.1">
    <property type="nucleotide sequence ID" value="XM_004335506.1"/>
</dbReference>
<keyword evidence="3" id="KW-1185">Reference proteome</keyword>
<feature type="compositionally biased region" description="Acidic residues" evidence="1">
    <location>
        <begin position="387"/>
        <end position="407"/>
    </location>
</feature>
<feature type="region of interest" description="Disordered" evidence="1">
    <location>
        <begin position="374"/>
        <end position="407"/>
    </location>
</feature>
<dbReference type="VEuPathDB" id="AmoebaDB:ACA1_247690"/>
<evidence type="ECO:0000256" key="1">
    <source>
        <dbReference type="SAM" id="MobiDB-lite"/>
    </source>
</evidence>
<dbReference type="KEGG" id="acan:ACA1_247690"/>
<evidence type="ECO:0000313" key="2">
    <source>
        <dbReference type="EMBL" id="ELR13541.1"/>
    </source>
</evidence>
<evidence type="ECO:0000313" key="3">
    <source>
        <dbReference type="Proteomes" id="UP000011083"/>
    </source>
</evidence>
<sequence>MAKAMTGNRSTLASVLQRVVGLDSASLALLLEGSRNPRGPRLAGAAKGEDSRFGWDVVVLADIYDDGKLPQVVAPGYFGQGPALLIPRQTDVLAWLEALASAMEVADQAEAMLMQLDGLAMDTSSHSLSAFKDAMELLAEALDRAFATRNGVALNAALRHSDMFLGWVRLRNGDGTPRRPKVDDYADEEWKRLCESLVVIQPRQAGWDLDPLRLLVADWLSARDSNAFSDLWRSAEDPRDTEFHTSMVRFVIAMQALVASLQVDCRMVERLMDAGLTRVQVHRFFSIIEAWMQINASPHHPLSYIQTETQSKWIDEFHSCKRSPLAIYLAQDQPAHVSEEAWQALELAQRLQSDIVERFASKLQRSYSILFLFDDDPGTNSSRSSDDDYSSEDEEEEDDDEPSEFVD</sequence>